<feature type="non-terminal residue" evidence="1">
    <location>
        <position position="138"/>
    </location>
</feature>
<keyword evidence="2" id="KW-1185">Reference proteome</keyword>
<evidence type="ECO:0000313" key="1">
    <source>
        <dbReference type="EMBL" id="KAF9971765.1"/>
    </source>
</evidence>
<sequence length="138" mass="15806">ENITAMDPTFLRSQNQHGDIATLAPHIFAENKQPPVTGFRLPEPDERLQDTSQLAHCMYLLKLWSSSPDDIQEPTARDWICAIENDEDERERLRTLVTDVVMTFTRAELKDANAVAEVVCLVPVLEKDDFHHLLGQFY</sequence>
<dbReference type="OrthoDB" id="2446413at2759"/>
<feature type="non-terminal residue" evidence="1">
    <location>
        <position position="1"/>
    </location>
</feature>
<comment type="caution">
    <text evidence="1">The sequence shown here is derived from an EMBL/GenBank/DDBJ whole genome shotgun (WGS) entry which is preliminary data.</text>
</comment>
<accession>A0A9P6JGF5</accession>
<gene>
    <name evidence="1" type="ORF">BGZ65_010218</name>
</gene>
<reference evidence="1" key="1">
    <citation type="journal article" date="2020" name="Fungal Divers.">
        <title>Resolving the Mortierellaceae phylogeny through synthesis of multi-gene phylogenetics and phylogenomics.</title>
        <authorList>
            <person name="Vandepol N."/>
            <person name="Liber J."/>
            <person name="Desiro A."/>
            <person name="Na H."/>
            <person name="Kennedy M."/>
            <person name="Barry K."/>
            <person name="Grigoriev I.V."/>
            <person name="Miller A.N."/>
            <person name="O'Donnell K."/>
            <person name="Stajich J.E."/>
            <person name="Bonito G."/>
        </authorList>
    </citation>
    <scope>NUCLEOTIDE SEQUENCE</scope>
    <source>
        <strain evidence="1">MES-2147</strain>
    </source>
</reference>
<proteinExistence type="predicted"/>
<name>A0A9P6JGF5_9FUNG</name>
<organism evidence="1 2">
    <name type="scientific">Modicella reniformis</name>
    <dbReference type="NCBI Taxonomy" id="1440133"/>
    <lineage>
        <taxon>Eukaryota</taxon>
        <taxon>Fungi</taxon>
        <taxon>Fungi incertae sedis</taxon>
        <taxon>Mucoromycota</taxon>
        <taxon>Mortierellomycotina</taxon>
        <taxon>Mortierellomycetes</taxon>
        <taxon>Mortierellales</taxon>
        <taxon>Mortierellaceae</taxon>
        <taxon>Modicella</taxon>
    </lineage>
</organism>
<dbReference type="EMBL" id="JAAAHW010004760">
    <property type="protein sequence ID" value="KAF9971765.1"/>
    <property type="molecule type" value="Genomic_DNA"/>
</dbReference>
<dbReference type="Proteomes" id="UP000749646">
    <property type="component" value="Unassembled WGS sequence"/>
</dbReference>
<protein>
    <submittedName>
        <fullName evidence="1">Uncharacterized protein</fullName>
    </submittedName>
</protein>
<dbReference type="AlphaFoldDB" id="A0A9P6JGF5"/>
<evidence type="ECO:0000313" key="2">
    <source>
        <dbReference type="Proteomes" id="UP000749646"/>
    </source>
</evidence>